<dbReference type="EMBL" id="KB445795">
    <property type="protein sequence ID" value="EMD38031.1"/>
    <property type="molecule type" value="Genomic_DNA"/>
</dbReference>
<organism evidence="2 3">
    <name type="scientific">Ceriporiopsis subvermispora (strain B)</name>
    <name type="common">White-rot fungus</name>
    <name type="synonym">Gelatoporia subvermispora</name>
    <dbReference type="NCBI Taxonomy" id="914234"/>
    <lineage>
        <taxon>Eukaryota</taxon>
        <taxon>Fungi</taxon>
        <taxon>Dikarya</taxon>
        <taxon>Basidiomycota</taxon>
        <taxon>Agaricomycotina</taxon>
        <taxon>Agaricomycetes</taxon>
        <taxon>Polyporales</taxon>
        <taxon>Gelatoporiaceae</taxon>
        <taxon>Gelatoporia</taxon>
    </lineage>
</organism>
<keyword evidence="3" id="KW-1185">Reference proteome</keyword>
<feature type="region of interest" description="Disordered" evidence="1">
    <location>
        <begin position="1"/>
        <end position="22"/>
    </location>
</feature>
<evidence type="ECO:0000256" key="1">
    <source>
        <dbReference type="SAM" id="MobiDB-lite"/>
    </source>
</evidence>
<proteinExistence type="predicted"/>
<sequence length="85" mass="9803">MGSQRRAIHRKAPERREETKHLYDSEPITKLVNWSTETVKTGICSQAQVSVARRRAIDEQDQGPICLSRARMRQEGYTCTTTRVQ</sequence>
<feature type="compositionally biased region" description="Basic residues" evidence="1">
    <location>
        <begin position="1"/>
        <end position="13"/>
    </location>
</feature>
<reference evidence="2 3" key="1">
    <citation type="journal article" date="2012" name="Proc. Natl. Acad. Sci. U.S.A.">
        <title>Comparative genomics of Ceriporiopsis subvermispora and Phanerochaete chrysosporium provide insight into selective ligninolysis.</title>
        <authorList>
            <person name="Fernandez-Fueyo E."/>
            <person name="Ruiz-Duenas F.J."/>
            <person name="Ferreira P."/>
            <person name="Floudas D."/>
            <person name="Hibbett D.S."/>
            <person name="Canessa P."/>
            <person name="Larrondo L.F."/>
            <person name="James T.Y."/>
            <person name="Seelenfreund D."/>
            <person name="Lobos S."/>
            <person name="Polanco R."/>
            <person name="Tello M."/>
            <person name="Honda Y."/>
            <person name="Watanabe T."/>
            <person name="Watanabe T."/>
            <person name="Ryu J.S."/>
            <person name="Kubicek C.P."/>
            <person name="Schmoll M."/>
            <person name="Gaskell J."/>
            <person name="Hammel K.E."/>
            <person name="St John F.J."/>
            <person name="Vanden Wymelenberg A."/>
            <person name="Sabat G."/>
            <person name="Splinter BonDurant S."/>
            <person name="Syed K."/>
            <person name="Yadav J.S."/>
            <person name="Doddapaneni H."/>
            <person name="Subramanian V."/>
            <person name="Lavin J.L."/>
            <person name="Oguiza J.A."/>
            <person name="Perez G."/>
            <person name="Pisabarro A.G."/>
            <person name="Ramirez L."/>
            <person name="Santoyo F."/>
            <person name="Master E."/>
            <person name="Coutinho P.M."/>
            <person name="Henrissat B."/>
            <person name="Lombard V."/>
            <person name="Magnuson J.K."/>
            <person name="Kuees U."/>
            <person name="Hori C."/>
            <person name="Igarashi K."/>
            <person name="Samejima M."/>
            <person name="Held B.W."/>
            <person name="Barry K.W."/>
            <person name="LaButti K.M."/>
            <person name="Lapidus A."/>
            <person name="Lindquist E.A."/>
            <person name="Lucas S.M."/>
            <person name="Riley R."/>
            <person name="Salamov A.A."/>
            <person name="Hoffmeister D."/>
            <person name="Schwenk D."/>
            <person name="Hadar Y."/>
            <person name="Yarden O."/>
            <person name="de Vries R.P."/>
            <person name="Wiebenga A."/>
            <person name="Stenlid J."/>
            <person name="Eastwood D."/>
            <person name="Grigoriev I.V."/>
            <person name="Berka R.M."/>
            <person name="Blanchette R.A."/>
            <person name="Kersten P."/>
            <person name="Martinez A.T."/>
            <person name="Vicuna R."/>
            <person name="Cullen D."/>
        </authorList>
    </citation>
    <scope>NUCLEOTIDE SEQUENCE [LARGE SCALE GENOMIC DNA]</scope>
    <source>
        <strain evidence="2 3">B</strain>
    </source>
</reference>
<dbReference type="HOGENOM" id="CLU_2512414_0_0_1"/>
<protein>
    <submittedName>
        <fullName evidence="2">Uncharacterized protein</fullName>
    </submittedName>
</protein>
<name>M2RGV8_CERS8</name>
<dbReference type="Proteomes" id="UP000016930">
    <property type="component" value="Unassembled WGS sequence"/>
</dbReference>
<accession>M2RGV8</accession>
<evidence type="ECO:0000313" key="3">
    <source>
        <dbReference type="Proteomes" id="UP000016930"/>
    </source>
</evidence>
<gene>
    <name evidence="2" type="ORF">CERSUDRAFT_82229</name>
</gene>
<dbReference type="AlphaFoldDB" id="M2RGV8"/>
<evidence type="ECO:0000313" key="2">
    <source>
        <dbReference type="EMBL" id="EMD38031.1"/>
    </source>
</evidence>